<evidence type="ECO:0000256" key="1">
    <source>
        <dbReference type="SAM" id="MobiDB-lite"/>
    </source>
</evidence>
<sequence>MDGTIRAVQILPNKVLTEVGRHTDGYPIDCMRLTHDRQFMVTSSQDHCKFWPLSDIPKFAPDTIGTVVGERDDEEEEVEEGGGGKRRKRKSGGGGRGNENYSRVYLIQNLPMIFSMICYNHFHHLYNSQ</sequence>
<evidence type="ECO:0000313" key="3">
    <source>
        <dbReference type="Proteomes" id="UP001174909"/>
    </source>
</evidence>
<proteinExistence type="predicted"/>
<keyword evidence="3" id="KW-1185">Reference proteome</keyword>
<gene>
    <name evidence="2" type="ORF">GBAR_LOCUS28877</name>
</gene>
<organism evidence="2 3">
    <name type="scientific">Geodia barretti</name>
    <name type="common">Barrett's horny sponge</name>
    <dbReference type="NCBI Taxonomy" id="519541"/>
    <lineage>
        <taxon>Eukaryota</taxon>
        <taxon>Metazoa</taxon>
        <taxon>Porifera</taxon>
        <taxon>Demospongiae</taxon>
        <taxon>Heteroscleromorpha</taxon>
        <taxon>Tetractinellida</taxon>
        <taxon>Astrophorina</taxon>
        <taxon>Geodiidae</taxon>
        <taxon>Geodia</taxon>
    </lineage>
</organism>
<dbReference type="AlphaFoldDB" id="A0AA35XIH5"/>
<protein>
    <submittedName>
        <fullName evidence="2">WD repeat-containing protein 55</fullName>
    </submittedName>
</protein>
<feature type="compositionally biased region" description="Acidic residues" evidence="1">
    <location>
        <begin position="71"/>
        <end position="80"/>
    </location>
</feature>
<reference evidence="2" key="1">
    <citation type="submission" date="2023-03" db="EMBL/GenBank/DDBJ databases">
        <authorList>
            <person name="Steffen K."/>
            <person name="Cardenas P."/>
        </authorList>
    </citation>
    <scope>NUCLEOTIDE SEQUENCE</scope>
</reference>
<feature type="region of interest" description="Disordered" evidence="1">
    <location>
        <begin position="62"/>
        <end position="100"/>
    </location>
</feature>
<evidence type="ECO:0000313" key="2">
    <source>
        <dbReference type="EMBL" id="CAI8052765.1"/>
    </source>
</evidence>
<dbReference type="EMBL" id="CASHTH010004038">
    <property type="protein sequence ID" value="CAI8052765.1"/>
    <property type="molecule type" value="Genomic_DNA"/>
</dbReference>
<name>A0AA35XIH5_GEOBA</name>
<accession>A0AA35XIH5</accession>
<dbReference type="Proteomes" id="UP001174909">
    <property type="component" value="Unassembled WGS sequence"/>
</dbReference>
<comment type="caution">
    <text evidence="2">The sequence shown here is derived from an EMBL/GenBank/DDBJ whole genome shotgun (WGS) entry which is preliminary data.</text>
</comment>